<dbReference type="GO" id="GO:0032259">
    <property type="term" value="P:methylation"/>
    <property type="evidence" value="ECO:0007669"/>
    <property type="project" value="UniProtKB-KW"/>
</dbReference>
<dbReference type="HOGENOM" id="CLU_065200_6_0_1"/>
<name>M2R0G9_CERS8</name>
<comment type="similarity">
    <text evidence="5">Belongs to the class VI-like SAM-binding methyltransferase superfamily. Isoprenylcysteine carboxyl methyltransferase family.</text>
</comment>
<keyword evidence="2 5" id="KW-0812">Transmembrane</keyword>
<keyword evidence="4 5" id="KW-0472">Membrane</keyword>
<evidence type="ECO:0000313" key="8">
    <source>
        <dbReference type="Proteomes" id="UP000016930"/>
    </source>
</evidence>
<evidence type="ECO:0000256" key="2">
    <source>
        <dbReference type="ARBA" id="ARBA00022692"/>
    </source>
</evidence>
<keyword evidence="6" id="KW-0732">Signal</keyword>
<dbReference type="STRING" id="914234.M2R0G9"/>
<dbReference type="EMBL" id="KB445795">
    <property type="protein sequence ID" value="EMD37995.1"/>
    <property type="molecule type" value="Genomic_DNA"/>
</dbReference>
<gene>
    <name evidence="7" type="ORF">CERSUDRAFT_113112</name>
</gene>
<dbReference type="OrthoDB" id="422086at2759"/>
<keyword evidence="8" id="KW-1185">Reference proteome</keyword>
<dbReference type="Pfam" id="PF04140">
    <property type="entry name" value="ICMT"/>
    <property type="match status" value="1"/>
</dbReference>
<keyword evidence="5" id="KW-0489">Methyltransferase</keyword>
<feature type="transmembrane region" description="Helical" evidence="5">
    <location>
        <begin position="105"/>
        <end position="122"/>
    </location>
</feature>
<keyword evidence="5" id="KW-0949">S-adenosyl-L-methionine</keyword>
<keyword evidence="5" id="KW-0808">Transferase</keyword>
<dbReference type="EC" id="2.1.1.100" evidence="5"/>
<feature type="transmembrane region" description="Helical" evidence="5">
    <location>
        <begin position="159"/>
        <end position="177"/>
    </location>
</feature>
<evidence type="ECO:0000256" key="5">
    <source>
        <dbReference type="RuleBase" id="RU362022"/>
    </source>
</evidence>
<proteinExistence type="inferred from homology"/>
<dbReference type="GO" id="GO:0005789">
    <property type="term" value="C:endoplasmic reticulum membrane"/>
    <property type="evidence" value="ECO:0007669"/>
    <property type="project" value="UniProtKB-SubCell"/>
</dbReference>
<feature type="signal peptide" evidence="6">
    <location>
        <begin position="1"/>
        <end position="19"/>
    </location>
</feature>
<protein>
    <recommendedName>
        <fullName evidence="5">Protein-S-isoprenylcysteine O-methyltransferase</fullName>
        <ecNumber evidence="5">2.1.1.100</ecNumber>
    </recommendedName>
</protein>
<sequence>MFLPPLLTTPLLKIPLVLSGATFVHLATTPPTDPPKSHEVRRFEEGADTLSQYSRRSVIIFKATVWLGALSETILILAERAYPAAWATRVLSEIPDPYAPSRLRLSAPFLLGWALLAGGAALRRAAYRTLGRLFTWELALRDGHALCTAGPYATVRHPGYAAILAVLVGNALCAAAPGGVWRECWVQTWAGAGVVVYGAVATAVTAAMLVGRVAKEDEALRRAFGTEWEEWAARTPYQLVPFVY</sequence>
<evidence type="ECO:0000256" key="3">
    <source>
        <dbReference type="ARBA" id="ARBA00022989"/>
    </source>
</evidence>
<comment type="caution">
    <text evidence="5">Lacks conserved residue(s) required for the propagation of feature annotation.</text>
</comment>
<comment type="catalytic activity">
    <reaction evidence="5">
        <text>[protein]-C-terminal S-[(2E,6E)-farnesyl]-L-cysteine + S-adenosyl-L-methionine = [protein]-C-terminal S-[(2E,6E)-farnesyl]-L-cysteine methyl ester + S-adenosyl-L-homocysteine</text>
        <dbReference type="Rhea" id="RHEA:21672"/>
        <dbReference type="Rhea" id="RHEA-COMP:12125"/>
        <dbReference type="Rhea" id="RHEA-COMP:12126"/>
        <dbReference type="ChEBI" id="CHEBI:57856"/>
        <dbReference type="ChEBI" id="CHEBI:59789"/>
        <dbReference type="ChEBI" id="CHEBI:90510"/>
        <dbReference type="ChEBI" id="CHEBI:90511"/>
        <dbReference type="EC" id="2.1.1.100"/>
    </reaction>
</comment>
<dbReference type="Proteomes" id="UP000016930">
    <property type="component" value="Unassembled WGS sequence"/>
</dbReference>
<dbReference type="PANTHER" id="PTHR12714:SF9">
    <property type="entry name" value="PROTEIN-S-ISOPRENYLCYSTEINE O-METHYLTRANSFERASE"/>
    <property type="match status" value="1"/>
</dbReference>
<keyword evidence="5" id="KW-0256">Endoplasmic reticulum</keyword>
<dbReference type="PANTHER" id="PTHR12714">
    <property type="entry name" value="PROTEIN-S ISOPRENYLCYSTEINE O-METHYLTRANSFERASE"/>
    <property type="match status" value="1"/>
</dbReference>
<dbReference type="AlphaFoldDB" id="M2R0G9"/>
<dbReference type="GO" id="GO:0004671">
    <property type="term" value="F:protein C-terminal S-isoprenylcysteine carboxyl O-methyltransferase activity"/>
    <property type="evidence" value="ECO:0007669"/>
    <property type="project" value="UniProtKB-EC"/>
</dbReference>
<reference evidence="7 8" key="1">
    <citation type="journal article" date="2012" name="Proc. Natl. Acad. Sci. U.S.A.">
        <title>Comparative genomics of Ceriporiopsis subvermispora and Phanerochaete chrysosporium provide insight into selective ligninolysis.</title>
        <authorList>
            <person name="Fernandez-Fueyo E."/>
            <person name="Ruiz-Duenas F.J."/>
            <person name="Ferreira P."/>
            <person name="Floudas D."/>
            <person name="Hibbett D.S."/>
            <person name="Canessa P."/>
            <person name="Larrondo L.F."/>
            <person name="James T.Y."/>
            <person name="Seelenfreund D."/>
            <person name="Lobos S."/>
            <person name="Polanco R."/>
            <person name="Tello M."/>
            <person name="Honda Y."/>
            <person name="Watanabe T."/>
            <person name="Watanabe T."/>
            <person name="Ryu J.S."/>
            <person name="Kubicek C.P."/>
            <person name="Schmoll M."/>
            <person name="Gaskell J."/>
            <person name="Hammel K.E."/>
            <person name="St John F.J."/>
            <person name="Vanden Wymelenberg A."/>
            <person name="Sabat G."/>
            <person name="Splinter BonDurant S."/>
            <person name="Syed K."/>
            <person name="Yadav J.S."/>
            <person name="Doddapaneni H."/>
            <person name="Subramanian V."/>
            <person name="Lavin J.L."/>
            <person name="Oguiza J.A."/>
            <person name="Perez G."/>
            <person name="Pisabarro A.G."/>
            <person name="Ramirez L."/>
            <person name="Santoyo F."/>
            <person name="Master E."/>
            <person name="Coutinho P.M."/>
            <person name="Henrissat B."/>
            <person name="Lombard V."/>
            <person name="Magnuson J.K."/>
            <person name="Kuees U."/>
            <person name="Hori C."/>
            <person name="Igarashi K."/>
            <person name="Samejima M."/>
            <person name="Held B.W."/>
            <person name="Barry K.W."/>
            <person name="LaButti K.M."/>
            <person name="Lapidus A."/>
            <person name="Lindquist E.A."/>
            <person name="Lucas S.M."/>
            <person name="Riley R."/>
            <person name="Salamov A.A."/>
            <person name="Hoffmeister D."/>
            <person name="Schwenk D."/>
            <person name="Hadar Y."/>
            <person name="Yarden O."/>
            <person name="de Vries R.P."/>
            <person name="Wiebenga A."/>
            <person name="Stenlid J."/>
            <person name="Eastwood D."/>
            <person name="Grigoriev I.V."/>
            <person name="Berka R.M."/>
            <person name="Blanchette R.A."/>
            <person name="Kersten P."/>
            <person name="Martinez A.T."/>
            <person name="Vicuna R."/>
            <person name="Cullen D."/>
        </authorList>
    </citation>
    <scope>NUCLEOTIDE SEQUENCE [LARGE SCALE GENOMIC DNA]</scope>
    <source>
        <strain evidence="7 8">B</strain>
    </source>
</reference>
<organism evidence="7 8">
    <name type="scientific">Ceriporiopsis subvermispora (strain B)</name>
    <name type="common">White-rot fungus</name>
    <name type="synonym">Gelatoporia subvermispora</name>
    <dbReference type="NCBI Taxonomy" id="914234"/>
    <lineage>
        <taxon>Eukaryota</taxon>
        <taxon>Fungi</taxon>
        <taxon>Dikarya</taxon>
        <taxon>Basidiomycota</taxon>
        <taxon>Agaricomycotina</taxon>
        <taxon>Agaricomycetes</taxon>
        <taxon>Polyporales</taxon>
        <taxon>Gelatoporiaceae</taxon>
        <taxon>Gelatoporia</taxon>
    </lineage>
</organism>
<comment type="subcellular location">
    <subcellularLocation>
        <location evidence="5">Endoplasmic reticulum membrane</location>
        <topology evidence="5">Multi-pass membrane protein</topology>
    </subcellularLocation>
    <subcellularLocation>
        <location evidence="1">Membrane</location>
        <topology evidence="1">Multi-pass membrane protein</topology>
    </subcellularLocation>
</comment>
<evidence type="ECO:0000256" key="4">
    <source>
        <dbReference type="ARBA" id="ARBA00023136"/>
    </source>
</evidence>
<accession>M2R0G9</accession>
<keyword evidence="3 5" id="KW-1133">Transmembrane helix</keyword>
<dbReference type="Gene3D" id="1.20.120.1630">
    <property type="match status" value="1"/>
</dbReference>
<feature type="transmembrane region" description="Helical" evidence="5">
    <location>
        <begin position="189"/>
        <end position="211"/>
    </location>
</feature>
<dbReference type="InterPro" id="IPR007269">
    <property type="entry name" value="ICMT_MeTrfase"/>
</dbReference>
<evidence type="ECO:0000313" key="7">
    <source>
        <dbReference type="EMBL" id="EMD37995.1"/>
    </source>
</evidence>
<evidence type="ECO:0000256" key="1">
    <source>
        <dbReference type="ARBA" id="ARBA00004141"/>
    </source>
</evidence>
<evidence type="ECO:0000256" key="6">
    <source>
        <dbReference type="SAM" id="SignalP"/>
    </source>
</evidence>
<feature type="chain" id="PRO_5004024126" description="Protein-S-isoprenylcysteine O-methyltransferase" evidence="6">
    <location>
        <begin position="20"/>
        <end position="244"/>
    </location>
</feature>